<evidence type="ECO:0000313" key="3">
    <source>
        <dbReference type="Proteomes" id="UP000202511"/>
    </source>
</evidence>
<keyword evidence="1" id="KW-0812">Transmembrane</keyword>
<dbReference type="Proteomes" id="UP000202511">
    <property type="component" value="Segment"/>
</dbReference>
<name>A0A0B5J3U3_9VIRU</name>
<accession>A0A0B5J3U3</accession>
<keyword evidence="1" id="KW-0472">Membrane</keyword>
<organism evidence="2 3">
    <name type="scientific">Pandoravirus inopinatum</name>
    <dbReference type="NCBI Taxonomy" id="1605721"/>
    <lineage>
        <taxon>Viruses</taxon>
        <taxon>Pandoravirus</taxon>
    </lineage>
</organism>
<dbReference type="GeneID" id="23463181"/>
<evidence type="ECO:0000313" key="2">
    <source>
        <dbReference type="EMBL" id="AJF98264.1"/>
    </source>
</evidence>
<proteinExistence type="predicted"/>
<keyword evidence="1" id="KW-1133">Transmembrane helix</keyword>
<feature type="transmembrane region" description="Helical" evidence="1">
    <location>
        <begin position="57"/>
        <end position="75"/>
    </location>
</feature>
<dbReference type="KEGG" id="vg:23463181"/>
<evidence type="ECO:0000256" key="1">
    <source>
        <dbReference type="SAM" id="Phobius"/>
    </source>
</evidence>
<sequence length="108" mass="11874">MPSAAHHKLSHKIKYLAQTRILVFFYAQKNCLGGPMTKKMVSPPNSKKRRDQTQRPCASALFFVVVVIVGGDMGMTPLCQGQPILSFLGAMLLADFCARRPSLFSFGA</sequence>
<protein>
    <submittedName>
        <fullName evidence="2">Uncharacterized protein</fullName>
    </submittedName>
</protein>
<dbReference type="EMBL" id="KP136319">
    <property type="protein sequence ID" value="AJF98264.1"/>
    <property type="molecule type" value="Genomic_DNA"/>
</dbReference>
<dbReference type="RefSeq" id="YP_009120499.1">
    <property type="nucleotide sequence ID" value="NC_026440.1"/>
</dbReference>
<reference evidence="2 3" key="1">
    <citation type="journal article" date="2015" name="Parasitol. Res.">
        <title>Viruses in close associations with free-living amoebae.</title>
        <authorList>
            <person name="Scheid P."/>
        </authorList>
    </citation>
    <scope>NUCLEOTIDE SEQUENCE [LARGE SCALE GENOMIC DNA]</scope>
    <source>
        <strain evidence="2">KlaHel</strain>
    </source>
</reference>